<dbReference type="AlphaFoldDB" id="A0A9P6WS58"/>
<evidence type="ECO:0000313" key="1">
    <source>
        <dbReference type="EMBL" id="KAG1274496.1"/>
    </source>
</evidence>
<dbReference type="EMBL" id="JAANQT010011245">
    <property type="protein sequence ID" value="KAG1274496.1"/>
    <property type="molecule type" value="Genomic_DNA"/>
</dbReference>
<gene>
    <name evidence="1" type="ORF">G6F64_015116</name>
</gene>
<organism evidence="1 2">
    <name type="scientific">Rhizopus oryzae</name>
    <name type="common">Mucormycosis agent</name>
    <name type="synonym">Rhizopus arrhizus var. delemar</name>
    <dbReference type="NCBI Taxonomy" id="64495"/>
    <lineage>
        <taxon>Eukaryota</taxon>
        <taxon>Fungi</taxon>
        <taxon>Fungi incertae sedis</taxon>
        <taxon>Mucoromycota</taxon>
        <taxon>Mucoromycotina</taxon>
        <taxon>Mucoromycetes</taxon>
        <taxon>Mucorales</taxon>
        <taxon>Mucorineae</taxon>
        <taxon>Rhizopodaceae</taxon>
        <taxon>Rhizopus</taxon>
    </lineage>
</organism>
<accession>A0A9P6WS58</accession>
<protein>
    <submittedName>
        <fullName evidence="1">Uncharacterized protein</fullName>
    </submittedName>
</protein>
<keyword evidence="2" id="KW-1185">Reference proteome</keyword>
<proteinExistence type="predicted"/>
<sequence>MAIQVLETALVHEAIVTCRLRFTGAGRECLVHHRVHRRAAVGRQAGDHLGVTVRIGNRLVGELLEERLRQQHHEDALADHHAGRIVIGEGRVEAVAQRGEEGLGRLQVLHGQVDEDHLWLRCTHR</sequence>
<comment type="caution">
    <text evidence="1">The sequence shown here is derived from an EMBL/GenBank/DDBJ whole genome shotgun (WGS) entry which is preliminary data.</text>
</comment>
<name>A0A9P6WS58_RHIOR</name>
<evidence type="ECO:0000313" key="2">
    <source>
        <dbReference type="Proteomes" id="UP000716291"/>
    </source>
</evidence>
<dbReference type="Proteomes" id="UP000716291">
    <property type="component" value="Unassembled WGS sequence"/>
</dbReference>
<reference evidence="1" key="1">
    <citation type="journal article" date="2020" name="Microb. Genom.">
        <title>Genetic diversity of clinical and environmental Mucorales isolates obtained from an investigation of mucormycosis cases among solid organ transplant recipients.</title>
        <authorList>
            <person name="Nguyen M.H."/>
            <person name="Kaul D."/>
            <person name="Muto C."/>
            <person name="Cheng S.J."/>
            <person name="Richter R.A."/>
            <person name="Bruno V.M."/>
            <person name="Liu G."/>
            <person name="Beyhan S."/>
            <person name="Sundermann A.J."/>
            <person name="Mounaud S."/>
            <person name="Pasculle A.W."/>
            <person name="Nierman W.C."/>
            <person name="Driscoll E."/>
            <person name="Cumbie R."/>
            <person name="Clancy C.J."/>
            <person name="Dupont C.L."/>
        </authorList>
    </citation>
    <scope>NUCLEOTIDE SEQUENCE</scope>
    <source>
        <strain evidence="1">GL11</strain>
    </source>
</reference>